<gene>
    <name evidence="1" type="ORF">O6P43_012349</name>
</gene>
<evidence type="ECO:0000313" key="2">
    <source>
        <dbReference type="Proteomes" id="UP001163823"/>
    </source>
</evidence>
<reference evidence="1" key="1">
    <citation type="journal article" date="2023" name="Science">
        <title>Elucidation of the pathway for biosynthesis of saponin adjuvants from the soapbark tree.</title>
        <authorList>
            <person name="Reed J."/>
            <person name="Orme A."/>
            <person name="El-Demerdash A."/>
            <person name="Owen C."/>
            <person name="Martin L.B.B."/>
            <person name="Misra R.C."/>
            <person name="Kikuchi S."/>
            <person name="Rejzek M."/>
            <person name="Martin A.C."/>
            <person name="Harkess A."/>
            <person name="Leebens-Mack J."/>
            <person name="Louveau T."/>
            <person name="Stephenson M.J."/>
            <person name="Osbourn A."/>
        </authorList>
    </citation>
    <scope>NUCLEOTIDE SEQUENCE</scope>
    <source>
        <strain evidence="1">S10</strain>
    </source>
</reference>
<comment type="caution">
    <text evidence="1">The sequence shown here is derived from an EMBL/GenBank/DDBJ whole genome shotgun (WGS) entry which is preliminary data.</text>
</comment>
<proteinExistence type="predicted"/>
<name>A0AAD7M1G7_QUISA</name>
<accession>A0AAD7M1G7</accession>
<sequence length="123" mass="13876">MNWFSAQRFGFIHSPKGWWGRGSRYGRFGGQRFAGGDDGSAVGVGELGSEGKDGSYFKNLFQELEKFRNHLRKKLSKKDVYGESLQEVIGVCTEKWLASLPHSEGSIFSLHSSQTNYVSPKHW</sequence>
<dbReference type="EMBL" id="JARAOO010000005">
    <property type="protein sequence ID" value="KAJ7968211.1"/>
    <property type="molecule type" value="Genomic_DNA"/>
</dbReference>
<dbReference type="AlphaFoldDB" id="A0AAD7M1G7"/>
<dbReference type="Proteomes" id="UP001163823">
    <property type="component" value="Chromosome 5"/>
</dbReference>
<protein>
    <submittedName>
        <fullName evidence="1">Protein PLASTID REDOX INSENSITIVE 2</fullName>
    </submittedName>
</protein>
<evidence type="ECO:0000313" key="1">
    <source>
        <dbReference type="EMBL" id="KAJ7968211.1"/>
    </source>
</evidence>
<keyword evidence="2" id="KW-1185">Reference proteome</keyword>
<dbReference type="KEGG" id="qsa:O6P43_012349"/>
<organism evidence="1 2">
    <name type="scientific">Quillaja saponaria</name>
    <name type="common">Soap bark tree</name>
    <dbReference type="NCBI Taxonomy" id="32244"/>
    <lineage>
        <taxon>Eukaryota</taxon>
        <taxon>Viridiplantae</taxon>
        <taxon>Streptophyta</taxon>
        <taxon>Embryophyta</taxon>
        <taxon>Tracheophyta</taxon>
        <taxon>Spermatophyta</taxon>
        <taxon>Magnoliopsida</taxon>
        <taxon>eudicotyledons</taxon>
        <taxon>Gunneridae</taxon>
        <taxon>Pentapetalae</taxon>
        <taxon>rosids</taxon>
        <taxon>fabids</taxon>
        <taxon>Fabales</taxon>
        <taxon>Quillajaceae</taxon>
        <taxon>Quillaja</taxon>
    </lineage>
</organism>